<feature type="domain" description="Little elongation complex subunit 2 C-terminal" evidence="2">
    <location>
        <begin position="589"/>
        <end position="751"/>
    </location>
</feature>
<name>A0A9P7BQ21_RHIOR</name>
<organism evidence="3 4">
    <name type="scientific">Rhizopus oryzae</name>
    <name type="common">Mucormycosis agent</name>
    <name type="synonym">Rhizopus arrhizus var. delemar</name>
    <dbReference type="NCBI Taxonomy" id="64495"/>
    <lineage>
        <taxon>Eukaryota</taxon>
        <taxon>Fungi</taxon>
        <taxon>Fungi incertae sedis</taxon>
        <taxon>Mucoromycota</taxon>
        <taxon>Mucoromycotina</taxon>
        <taxon>Mucoromycetes</taxon>
        <taxon>Mucorales</taxon>
        <taxon>Mucorineae</taxon>
        <taxon>Rhizopodaceae</taxon>
        <taxon>Rhizopus</taxon>
    </lineage>
</organism>
<dbReference type="GO" id="GO:0008023">
    <property type="term" value="C:transcription elongation factor complex"/>
    <property type="evidence" value="ECO:0007669"/>
    <property type="project" value="InterPro"/>
</dbReference>
<dbReference type="Pfam" id="PF10505">
    <property type="entry name" value="NARG2_C"/>
    <property type="match status" value="1"/>
</dbReference>
<feature type="compositionally biased region" description="Polar residues" evidence="1">
    <location>
        <begin position="158"/>
        <end position="168"/>
    </location>
</feature>
<dbReference type="GO" id="GO:0045945">
    <property type="term" value="P:positive regulation of transcription by RNA polymerase III"/>
    <property type="evidence" value="ECO:0007669"/>
    <property type="project" value="TreeGrafter"/>
</dbReference>
<dbReference type="Proteomes" id="UP000716291">
    <property type="component" value="Unassembled WGS sequence"/>
</dbReference>
<gene>
    <name evidence="3" type="ORF">G6F64_008685</name>
</gene>
<evidence type="ECO:0000256" key="1">
    <source>
        <dbReference type="SAM" id="MobiDB-lite"/>
    </source>
</evidence>
<sequence>MTGPVRQSKRIRNESVEEQPSKMSKSNKDSQPVRINALGITNESIDDHLENIQASLDDQTNVQEEFIEVQSEPAQYMEQEEIQVFDDNKAKDTEAQFNNVTIEDAQPSNMTIQPGDIEPDEVISKPNEVHDSSRSIDTGSDNMANRSANDFEAEHQQQVESTESMNEQQQKEPDGTASESASGSQRQYEAFIHPMDSGFTPHESNEIASEEPLEQVFTEPVSNANSDIKSPYEFSETASLEAKRARSEWLKDSGTFFTREAYVAYSIPQGFTPEQREILKMAQKYRIEFEKSQRMERVQEEQSQPAENELNEPVVNETRCSAYTRQDHAHFISLSEKINAGIAVSEEEDRWHREMSSKFRAEQIEYINEQREKMNESGAYDLLDERVNKIIQEHYHLEKQRVYKYPRYYKYYNQFIIPPIDMTTEKPILSFKKTLMKTGQITWCKPDEFTLPVEIDLSKNYFFSNHDTQEDAHYKKKIPPTISNDEAAHSLLENVKMDVVISTSCLLNLVEMHNDPSVSSYIPLMVKQDGKTKTVYFDRPLPKDVSTARERNKLVYDVAFKSLCLDWSKRHAISSSSKQHASTPEWDYNNDENLQYNHWTFGDLNLLIRNQSDGDVFNVADKKASLVSKLEYQITEGREESTTGAERAMNWLRSYIGGHSMLIEGRIDVVKNRLIRIVKKQMLDIMGDHWRPIEESEMLRHTFSHLHRTLEPGNYLLYRRAEEKNFLLYSSVDELPKQNSAEIIDLQEKYKMNQPFLGHPKNSFVPAIKEQKGQVSWTFPLKN</sequence>
<dbReference type="EMBL" id="JAANQT010001460">
    <property type="protein sequence ID" value="KAG1305066.1"/>
    <property type="molecule type" value="Genomic_DNA"/>
</dbReference>
<dbReference type="OrthoDB" id="289162at2759"/>
<dbReference type="GO" id="GO:0042796">
    <property type="term" value="P:snRNA transcription by RNA polymerase III"/>
    <property type="evidence" value="ECO:0007669"/>
    <property type="project" value="TreeGrafter"/>
</dbReference>
<feature type="region of interest" description="Disordered" evidence="1">
    <location>
        <begin position="1"/>
        <end position="33"/>
    </location>
</feature>
<evidence type="ECO:0000313" key="3">
    <source>
        <dbReference type="EMBL" id="KAG1305066.1"/>
    </source>
</evidence>
<dbReference type="InterPro" id="IPR019535">
    <property type="entry name" value="ICE2_C"/>
</dbReference>
<dbReference type="PANTHER" id="PTHR14633">
    <property type="entry name" value="LITTLE ELONGATION COMPLEX SUBUNIT 2"/>
    <property type="match status" value="1"/>
</dbReference>
<protein>
    <recommendedName>
        <fullName evidence="2">Little elongation complex subunit 2 C-terminal domain-containing protein</fullName>
    </recommendedName>
</protein>
<dbReference type="PANTHER" id="PTHR14633:SF3">
    <property type="entry name" value="LITTLE ELONGATION COMPLEX SUBUNIT 2"/>
    <property type="match status" value="1"/>
</dbReference>
<proteinExistence type="predicted"/>
<keyword evidence="4" id="KW-1185">Reference proteome</keyword>
<comment type="caution">
    <text evidence="3">The sequence shown here is derived from an EMBL/GenBank/DDBJ whole genome shotgun (WGS) entry which is preliminary data.</text>
</comment>
<accession>A0A9P7BQ21</accession>
<feature type="region of interest" description="Disordered" evidence="1">
    <location>
        <begin position="101"/>
        <end position="185"/>
    </location>
</feature>
<feature type="compositionally biased region" description="Polar residues" evidence="1">
    <location>
        <begin position="135"/>
        <end position="148"/>
    </location>
</feature>
<dbReference type="GO" id="GO:0042795">
    <property type="term" value="P:snRNA transcription by RNA polymerase II"/>
    <property type="evidence" value="ECO:0007669"/>
    <property type="project" value="TreeGrafter"/>
</dbReference>
<reference evidence="3" key="1">
    <citation type="journal article" date="2020" name="Microb. Genom.">
        <title>Genetic diversity of clinical and environmental Mucorales isolates obtained from an investigation of mucormycosis cases among solid organ transplant recipients.</title>
        <authorList>
            <person name="Nguyen M.H."/>
            <person name="Kaul D."/>
            <person name="Muto C."/>
            <person name="Cheng S.J."/>
            <person name="Richter R.A."/>
            <person name="Bruno V.M."/>
            <person name="Liu G."/>
            <person name="Beyhan S."/>
            <person name="Sundermann A.J."/>
            <person name="Mounaud S."/>
            <person name="Pasculle A.W."/>
            <person name="Nierman W.C."/>
            <person name="Driscoll E."/>
            <person name="Cumbie R."/>
            <person name="Clancy C.J."/>
            <person name="Dupont C.L."/>
        </authorList>
    </citation>
    <scope>NUCLEOTIDE SEQUENCE</scope>
    <source>
        <strain evidence="3">GL11</strain>
    </source>
</reference>
<dbReference type="AlphaFoldDB" id="A0A9P7BQ21"/>
<feature type="compositionally biased region" description="Polar residues" evidence="1">
    <location>
        <begin position="101"/>
        <end position="112"/>
    </location>
</feature>
<evidence type="ECO:0000313" key="4">
    <source>
        <dbReference type="Proteomes" id="UP000716291"/>
    </source>
</evidence>
<evidence type="ECO:0000259" key="2">
    <source>
        <dbReference type="Pfam" id="PF10505"/>
    </source>
</evidence>